<comment type="caution">
    <text evidence="2">The sequence shown here is derived from an EMBL/GenBank/DDBJ whole genome shotgun (WGS) entry which is preliminary data.</text>
</comment>
<dbReference type="AlphaFoldDB" id="A0AAD6XQT5"/>
<feature type="region of interest" description="Disordered" evidence="1">
    <location>
        <begin position="240"/>
        <end position="260"/>
    </location>
</feature>
<proteinExistence type="predicted"/>
<accession>A0AAD6XQT5</accession>
<name>A0AAD6XQT5_9AGAR</name>
<sequence>MRRPELCQSDNSIPPDKGLCIRFFGTLTRAEDDSRYKRTRTVFETHPSKTHPTIFQYPTPENPRFSRYLTSRHVHFQSPPPVTVMASYSTPDLVPAFHLQSLEPLAVASCPPSPITTRRRAPLLSMPLPQLPPFRTLVKKLNPKPKARTLAVRPRGTFPPSSRVRTRRATLTGTLTITNPAFFVPARVAVDERVIGDADSEVESMYDIDLARVPAPSESPFADASPFVDAQAISDDGFRAPPPTPLDPFHPARSESFGDPFRSPPHTPLLASEFLTQNPLSVAAHRARCAAQARKIEQVFGPEAREAAREHVTRSVGEW</sequence>
<dbReference type="Proteomes" id="UP001222325">
    <property type="component" value="Unassembled WGS sequence"/>
</dbReference>
<evidence type="ECO:0000313" key="3">
    <source>
        <dbReference type="Proteomes" id="UP001222325"/>
    </source>
</evidence>
<gene>
    <name evidence="2" type="ORF">B0H15DRAFT_295162</name>
</gene>
<protein>
    <submittedName>
        <fullName evidence="2">Uncharacterized protein</fullName>
    </submittedName>
</protein>
<organism evidence="2 3">
    <name type="scientific">Mycena belliarum</name>
    <dbReference type="NCBI Taxonomy" id="1033014"/>
    <lineage>
        <taxon>Eukaryota</taxon>
        <taxon>Fungi</taxon>
        <taxon>Dikarya</taxon>
        <taxon>Basidiomycota</taxon>
        <taxon>Agaricomycotina</taxon>
        <taxon>Agaricomycetes</taxon>
        <taxon>Agaricomycetidae</taxon>
        <taxon>Agaricales</taxon>
        <taxon>Marasmiineae</taxon>
        <taxon>Mycenaceae</taxon>
        <taxon>Mycena</taxon>
    </lineage>
</organism>
<dbReference type="EMBL" id="JARJCN010000027">
    <property type="protein sequence ID" value="KAJ7087997.1"/>
    <property type="molecule type" value="Genomic_DNA"/>
</dbReference>
<evidence type="ECO:0000256" key="1">
    <source>
        <dbReference type="SAM" id="MobiDB-lite"/>
    </source>
</evidence>
<evidence type="ECO:0000313" key="2">
    <source>
        <dbReference type="EMBL" id="KAJ7087997.1"/>
    </source>
</evidence>
<reference evidence="2" key="1">
    <citation type="submission" date="2023-03" db="EMBL/GenBank/DDBJ databases">
        <title>Massive genome expansion in bonnet fungi (Mycena s.s.) driven by repeated elements and novel gene families across ecological guilds.</title>
        <authorList>
            <consortium name="Lawrence Berkeley National Laboratory"/>
            <person name="Harder C.B."/>
            <person name="Miyauchi S."/>
            <person name="Viragh M."/>
            <person name="Kuo A."/>
            <person name="Thoen E."/>
            <person name="Andreopoulos B."/>
            <person name="Lu D."/>
            <person name="Skrede I."/>
            <person name="Drula E."/>
            <person name="Henrissat B."/>
            <person name="Morin E."/>
            <person name="Kohler A."/>
            <person name="Barry K."/>
            <person name="LaButti K."/>
            <person name="Morin E."/>
            <person name="Salamov A."/>
            <person name="Lipzen A."/>
            <person name="Mereny Z."/>
            <person name="Hegedus B."/>
            <person name="Baldrian P."/>
            <person name="Stursova M."/>
            <person name="Weitz H."/>
            <person name="Taylor A."/>
            <person name="Grigoriev I.V."/>
            <person name="Nagy L.G."/>
            <person name="Martin F."/>
            <person name="Kauserud H."/>
        </authorList>
    </citation>
    <scope>NUCLEOTIDE SEQUENCE</scope>
    <source>
        <strain evidence="2">CBHHK173m</strain>
    </source>
</reference>
<keyword evidence="3" id="KW-1185">Reference proteome</keyword>